<dbReference type="Proteomes" id="UP000037035">
    <property type="component" value="Unassembled WGS sequence"/>
</dbReference>
<feature type="signal peptide" evidence="2">
    <location>
        <begin position="1"/>
        <end position="17"/>
    </location>
</feature>
<evidence type="ECO:0000256" key="2">
    <source>
        <dbReference type="SAM" id="SignalP"/>
    </source>
</evidence>
<keyword evidence="4" id="KW-1185">Reference proteome</keyword>
<organism evidence="3 4">
    <name type="scientific">Puccinia sorghi</name>
    <dbReference type="NCBI Taxonomy" id="27349"/>
    <lineage>
        <taxon>Eukaryota</taxon>
        <taxon>Fungi</taxon>
        <taxon>Dikarya</taxon>
        <taxon>Basidiomycota</taxon>
        <taxon>Pucciniomycotina</taxon>
        <taxon>Pucciniomycetes</taxon>
        <taxon>Pucciniales</taxon>
        <taxon>Pucciniaceae</taxon>
        <taxon>Puccinia</taxon>
    </lineage>
</organism>
<evidence type="ECO:0000313" key="4">
    <source>
        <dbReference type="Proteomes" id="UP000037035"/>
    </source>
</evidence>
<keyword evidence="2" id="KW-0732">Signal</keyword>
<evidence type="ECO:0000313" key="3">
    <source>
        <dbReference type="EMBL" id="KNZ53017.1"/>
    </source>
</evidence>
<gene>
    <name evidence="3" type="ORF">VP01_336g2</name>
</gene>
<accession>A0A0L6UXR6</accession>
<feature type="chain" id="PRO_5005568164" evidence="2">
    <location>
        <begin position="18"/>
        <end position="367"/>
    </location>
</feature>
<sequence>MFFLILTKTFFFLLSFSLIPPENFLVFNSSGPSNIPNPPGAIQYNSVQNSSIHPISSTLKHTYQPKPHNNLYTIFLENKTKLEKHKESTESQEKNIEDKEKKKAAYHRIKKILKENEKEKNNKHHKSISVLNEEEYSEGSVINQFTDGIEFELEDHLDDLEILSSLEEFLMFELMRKQWSKERLDISFCQTLTSSHQLKTQHFSNHLTQSQQATGRRQSISYNYKSESSTTKHLINSPHPCSNLTNYQSNLSHNSPSRIHFTPIQPPQAQCHIIIHHHKHPKATFTTPKANEFLLLMPYLAGLITECCTHLLSFKMQIVIVGFVLQHMSWEEGKMNIWTFGEPYIKKHTTEECFMSKKEFLLTLNPP</sequence>
<reference evidence="3 4" key="1">
    <citation type="submission" date="2015-08" db="EMBL/GenBank/DDBJ databases">
        <title>Next Generation Sequencing and Analysis of the Genome of Puccinia sorghi L Schw, the Causal Agent of Maize Common Rust.</title>
        <authorList>
            <person name="Rochi L."/>
            <person name="Burguener G."/>
            <person name="Darino M."/>
            <person name="Turjanski A."/>
            <person name="Kreff E."/>
            <person name="Dieguez M.J."/>
            <person name="Sacco F."/>
        </authorList>
    </citation>
    <scope>NUCLEOTIDE SEQUENCE [LARGE SCALE GENOMIC DNA]</scope>
    <source>
        <strain evidence="3 4">RO10H11247</strain>
    </source>
</reference>
<protein>
    <submittedName>
        <fullName evidence="3">Putative signal peptide protein</fullName>
    </submittedName>
</protein>
<dbReference type="EMBL" id="LAVV01008357">
    <property type="protein sequence ID" value="KNZ53017.1"/>
    <property type="molecule type" value="Genomic_DNA"/>
</dbReference>
<comment type="caution">
    <text evidence="3">The sequence shown here is derived from an EMBL/GenBank/DDBJ whole genome shotgun (WGS) entry which is preliminary data.</text>
</comment>
<evidence type="ECO:0000256" key="1">
    <source>
        <dbReference type="SAM" id="MobiDB-lite"/>
    </source>
</evidence>
<dbReference type="VEuPathDB" id="FungiDB:VP01_336g2"/>
<proteinExistence type="predicted"/>
<feature type="region of interest" description="Disordered" evidence="1">
    <location>
        <begin position="83"/>
        <end position="103"/>
    </location>
</feature>
<name>A0A0L6UXR6_9BASI</name>
<dbReference type="AlphaFoldDB" id="A0A0L6UXR6"/>